<sequence>MLKWLFDMAAGRLATDKDVDDDRYEISGNDETMMVDLILYEVESIVFAFETERELRKSRECLRNRVPDYSWLVTDISRKPKKYLTPALDSSITGFYHRVGEITINLDSGTESTAKSLRAYPPRRVVEAHQSLENSFTSMPIGFLFSLKIDGLQFFESAAG</sequence>
<name>A0A158PI56_ANGCS</name>
<evidence type="ECO:0000313" key="3">
    <source>
        <dbReference type="WBParaSite" id="ACOC_0000719701-mRNA-1"/>
    </source>
</evidence>
<dbReference type="OrthoDB" id="5824539at2759"/>
<reference evidence="3" key="1">
    <citation type="submission" date="2016-04" db="UniProtKB">
        <authorList>
            <consortium name="WormBaseParasite"/>
        </authorList>
    </citation>
    <scope>IDENTIFICATION</scope>
</reference>
<dbReference type="EMBL" id="UYYA01004014">
    <property type="protein sequence ID" value="VDM58783.1"/>
    <property type="molecule type" value="Genomic_DNA"/>
</dbReference>
<dbReference type="AlphaFoldDB" id="A0A158PI56"/>
<evidence type="ECO:0000313" key="1">
    <source>
        <dbReference type="EMBL" id="VDM58783.1"/>
    </source>
</evidence>
<accession>A0A158PI56</accession>
<gene>
    <name evidence="1" type="ORF">ACOC_LOCUS7198</name>
</gene>
<dbReference type="Proteomes" id="UP000267027">
    <property type="component" value="Unassembled WGS sequence"/>
</dbReference>
<organism evidence="3">
    <name type="scientific">Angiostrongylus costaricensis</name>
    <name type="common">Nematode worm</name>
    <dbReference type="NCBI Taxonomy" id="334426"/>
    <lineage>
        <taxon>Eukaryota</taxon>
        <taxon>Metazoa</taxon>
        <taxon>Ecdysozoa</taxon>
        <taxon>Nematoda</taxon>
        <taxon>Chromadorea</taxon>
        <taxon>Rhabditida</taxon>
        <taxon>Rhabditina</taxon>
        <taxon>Rhabditomorpha</taxon>
        <taxon>Strongyloidea</taxon>
        <taxon>Metastrongylidae</taxon>
        <taxon>Angiostrongylus</taxon>
    </lineage>
</organism>
<keyword evidence="2" id="KW-1185">Reference proteome</keyword>
<reference evidence="1 2" key="2">
    <citation type="submission" date="2018-11" db="EMBL/GenBank/DDBJ databases">
        <authorList>
            <consortium name="Pathogen Informatics"/>
        </authorList>
    </citation>
    <scope>NUCLEOTIDE SEQUENCE [LARGE SCALE GENOMIC DNA]</scope>
    <source>
        <strain evidence="1 2">Costa Rica</strain>
    </source>
</reference>
<evidence type="ECO:0000313" key="2">
    <source>
        <dbReference type="Proteomes" id="UP000267027"/>
    </source>
</evidence>
<dbReference type="WBParaSite" id="ACOC_0000719701-mRNA-1">
    <property type="protein sequence ID" value="ACOC_0000719701-mRNA-1"/>
    <property type="gene ID" value="ACOC_0000719701"/>
</dbReference>
<proteinExistence type="predicted"/>
<protein>
    <submittedName>
        <fullName evidence="3">BRCT domain-containing protein</fullName>
    </submittedName>
</protein>